<evidence type="ECO:0000256" key="4">
    <source>
        <dbReference type="ARBA" id="ARBA00023163"/>
    </source>
</evidence>
<dbReference type="AlphaFoldDB" id="A0A542BN28"/>
<dbReference type="EMBL" id="VISQ01000001">
    <property type="protein sequence ID" value="TVZ72480.1"/>
    <property type="molecule type" value="Genomic_DNA"/>
</dbReference>
<proteinExistence type="inferred from homology"/>
<evidence type="ECO:0000256" key="2">
    <source>
        <dbReference type="ARBA" id="ARBA00023015"/>
    </source>
</evidence>
<name>A0A542BN28_SERFO</name>
<gene>
    <name evidence="5" type="ORF">FHU10_5160</name>
</gene>
<keyword evidence="4" id="KW-0804">Transcription</keyword>
<keyword evidence="2" id="KW-0805">Transcription regulation</keyword>
<dbReference type="GO" id="GO:0060567">
    <property type="term" value="P:negative regulation of termination of DNA-templated transcription"/>
    <property type="evidence" value="ECO:0007669"/>
    <property type="project" value="InterPro"/>
</dbReference>
<accession>A0A542BN28</accession>
<dbReference type="InterPro" id="IPR010534">
    <property type="entry name" value="Phage_933W_GpQ"/>
</dbReference>
<comment type="caution">
    <text evidence="5">The sequence shown here is derived from an EMBL/GenBank/DDBJ whole genome shotgun (WGS) entry which is preliminary data.</text>
</comment>
<evidence type="ECO:0000256" key="1">
    <source>
        <dbReference type="ARBA" id="ARBA00010234"/>
    </source>
</evidence>
<sequence length="166" mass="18698">MNVSELNLKKEQRDWLNGWLELWGAWVYSGRLDKRQGNIIAKFMATVESQSDSARPMCSDDDGLLISLVVDSVLGIDTKAIGILLSYYAYGASKRSIAAYYHKAAKPRRMTGRLGEGWRKPSLSTCRNEIDQILNASLFILYQPLQNAFICRKRVAKISHIGDKVA</sequence>
<comment type="similarity">
    <text evidence="1">Belongs to the phage antitermination Q type 1 family.</text>
</comment>
<dbReference type="GO" id="GO:0003677">
    <property type="term" value="F:DNA binding"/>
    <property type="evidence" value="ECO:0007669"/>
    <property type="project" value="UniProtKB-KW"/>
</dbReference>
<dbReference type="Pfam" id="PF06530">
    <property type="entry name" value="Phage_antitermQ"/>
    <property type="match status" value="1"/>
</dbReference>
<evidence type="ECO:0000313" key="5">
    <source>
        <dbReference type="EMBL" id="TVZ72480.1"/>
    </source>
</evidence>
<protein>
    <submittedName>
        <fullName evidence="5">Antitermination protein Q</fullName>
    </submittedName>
</protein>
<reference evidence="5" key="2">
    <citation type="submission" date="2019-08" db="EMBL/GenBank/DDBJ databases">
        <title>Investigation of anaerobic lignin degradation for improved lignocellulosic biofuels.</title>
        <authorList>
            <person name="Deangelis K.PhD."/>
        </authorList>
    </citation>
    <scope>NUCLEOTIDE SEQUENCE [LARGE SCALE GENOMIC DNA]</scope>
    <source>
        <strain evidence="5">128R</strain>
    </source>
</reference>
<reference evidence="5" key="1">
    <citation type="submission" date="2019-06" db="EMBL/GenBank/DDBJ databases">
        <authorList>
            <person name="Deangelis K."/>
            <person name="Huntemann M."/>
            <person name="Clum A."/>
            <person name="Pillay M."/>
            <person name="Palaniappan K."/>
            <person name="Varghese N."/>
            <person name="Mikhailova N."/>
            <person name="Stamatis D."/>
            <person name="Reddy T."/>
            <person name="Daum C."/>
            <person name="Shapiro N."/>
            <person name="Ivanova N."/>
            <person name="Kyrpides N."/>
            <person name="Woyke T."/>
        </authorList>
    </citation>
    <scope>NUCLEOTIDE SEQUENCE [LARGE SCALE GENOMIC DNA]</scope>
    <source>
        <strain evidence="5">128R</strain>
    </source>
</reference>
<evidence type="ECO:0000256" key="3">
    <source>
        <dbReference type="ARBA" id="ARBA00023125"/>
    </source>
</evidence>
<organism evidence="5">
    <name type="scientific">Serratia fonticola</name>
    <dbReference type="NCBI Taxonomy" id="47917"/>
    <lineage>
        <taxon>Bacteria</taxon>
        <taxon>Pseudomonadati</taxon>
        <taxon>Pseudomonadota</taxon>
        <taxon>Gammaproteobacteria</taxon>
        <taxon>Enterobacterales</taxon>
        <taxon>Yersiniaceae</taxon>
        <taxon>Serratia</taxon>
    </lineage>
</organism>
<keyword evidence="3" id="KW-0238">DNA-binding</keyword>
<dbReference type="OrthoDB" id="6473838at2"/>